<sequence>MPKPRGPRSAPRPFEASRAAGTTDELDRLRRERDEARALLQDLLKKEGDGGAVLARRLAALEEERMVARGQAVEAALARGRAEAALKALSDAIDRAPGIEGWLLRRAKRKVIL</sequence>
<evidence type="ECO:0000256" key="1">
    <source>
        <dbReference type="SAM" id="MobiDB-lite"/>
    </source>
</evidence>
<proteinExistence type="predicted"/>
<gene>
    <name evidence="3" type="ORF">BKE38_15740</name>
</gene>
<dbReference type="SUPFAM" id="SSF48452">
    <property type="entry name" value="TPR-like"/>
    <property type="match status" value="1"/>
</dbReference>
<evidence type="ECO:0000259" key="2">
    <source>
        <dbReference type="Pfam" id="PF03704"/>
    </source>
</evidence>
<keyword evidence="4" id="KW-1185">Reference proteome</keyword>
<dbReference type="InterPro" id="IPR005158">
    <property type="entry name" value="BTAD"/>
</dbReference>
<protein>
    <recommendedName>
        <fullName evidence="2">Bacterial transcriptional activator domain-containing protein</fullName>
    </recommendedName>
</protein>
<name>A0A1V2H1G9_9PROT</name>
<dbReference type="AlphaFoldDB" id="A0A1V2H1G9"/>
<dbReference type="InterPro" id="IPR011990">
    <property type="entry name" value="TPR-like_helical_dom_sf"/>
</dbReference>
<evidence type="ECO:0000313" key="4">
    <source>
        <dbReference type="Proteomes" id="UP000188879"/>
    </source>
</evidence>
<feature type="region of interest" description="Disordered" evidence="1">
    <location>
        <begin position="1"/>
        <end position="28"/>
    </location>
</feature>
<reference evidence="3 4" key="1">
    <citation type="submission" date="2016-10" db="EMBL/GenBank/DDBJ databases">
        <title>Draft Genome sequence of Roseomonas sp. strain M3.</title>
        <authorList>
            <person name="Subhash Y."/>
            <person name="Lee S."/>
        </authorList>
    </citation>
    <scope>NUCLEOTIDE SEQUENCE [LARGE SCALE GENOMIC DNA]</scope>
    <source>
        <strain evidence="3 4">M3</strain>
    </source>
</reference>
<organism evidence="3 4">
    <name type="scientific">Teichococcus deserti</name>
    <dbReference type="NCBI Taxonomy" id="1817963"/>
    <lineage>
        <taxon>Bacteria</taxon>
        <taxon>Pseudomonadati</taxon>
        <taxon>Pseudomonadota</taxon>
        <taxon>Alphaproteobacteria</taxon>
        <taxon>Acetobacterales</taxon>
        <taxon>Roseomonadaceae</taxon>
        <taxon>Roseomonas</taxon>
    </lineage>
</organism>
<feature type="domain" description="Bacterial transcriptional activator" evidence="2">
    <location>
        <begin position="16"/>
        <end position="97"/>
    </location>
</feature>
<comment type="caution">
    <text evidence="3">The sequence shown here is derived from an EMBL/GenBank/DDBJ whole genome shotgun (WGS) entry which is preliminary data.</text>
</comment>
<dbReference type="EMBL" id="MLCO01000157">
    <property type="protein sequence ID" value="ONG51652.1"/>
    <property type="molecule type" value="Genomic_DNA"/>
</dbReference>
<evidence type="ECO:0000313" key="3">
    <source>
        <dbReference type="EMBL" id="ONG51652.1"/>
    </source>
</evidence>
<dbReference type="Pfam" id="PF03704">
    <property type="entry name" value="BTAD"/>
    <property type="match status" value="1"/>
</dbReference>
<dbReference type="Proteomes" id="UP000188879">
    <property type="component" value="Unassembled WGS sequence"/>
</dbReference>
<accession>A0A1V2H1G9</accession>